<protein>
    <submittedName>
        <fullName evidence="2">Acetyltransferase</fullName>
    </submittedName>
</protein>
<proteinExistence type="predicted"/>
<accession>A0ABV3VWV6</accession>
<dbReference type="PANTHER" id="PTHR43300">
    <property type="entry name" value="ACETYLTRANSFERASE"/>
    <property type="match status" value="1"/>
</dbReference>
<dbReference type="EMBL" id="JBFRHK010000004">
    <property type="protein sequence ID" value="MEX3745393.1"/>
    <property type="molecule type" value="Genomic_DNA"/>
</dbReference>
<dbReference type="Gene3D" id="3.40.50.20">
    <property type="match status" value="1"/>
</dbReference>
<dbReference type="InterPro" id="IPR041561">
    <property type="entry name" value="PglD_N"/>
</dbReference>
<dbReference type="RefSeq" id="WP_368636278.1">
    <property type="nucleotide sequence ID" value="NZ_JBFRHK010000004.1"/>
</dbReference>
<dbReference type="InterPro" id="IPR020019">
    <property type="entry name" value="AcTrfase_PglD-like"/>
</dbReference>
<feature type="domain" description="PglD N-terminal" evidence="1">
    <location>
        <begin position="3"/>
        <end position="81"/>
    </location>
</feature>
<dbReference type="Pfam" id="PF17836">
    <property type="entry name" value="PglD_N"/>
    <property type="match status" value="1"/>
</dbReference>
<dbReference type="SUPFAM" id="SSF51161">
    <property type="entry name" value="Trimeric LpxA-like enzymes"/>
    <property type="match status" value="1"/>
</dbReference>
<dbReference type="Gene3D" id="2.160.10.10">
    <property type="entry name" value="Hexapeptide repeat proteins"/>
    <property type="match status" value="1"/>
</dbReference>
<keyword evidence="3" id="KW-1185">Reference proteome</keyword>
<sequence>MKDLIIIGAGGLGREILSYAIEKMETGDCEWRIKGFLNDELDSLDNIETGYPILGTIKDHIIEENAVYLCAIGDSESRLSIGRNFQEKGAEFINFIHPTAKVRDRAKIGVGTILCPNSHVNPDTVIGDFVLINSNSGIAHDCIIGDGCSLIGGNLINGRCLLGKCVFLGSNAIVIPERRIGDFAKISAGAVVFTHVKSGKTMIGNPAKVLK</sequence>
<comment type="caution">
    <text evidence="2">The sequence shown here is derived from an EMBL/GenBank/DDBJ whole genome shotgun (WGS) entry which is preliminary data.</text>
</comment>
<dbReference type="Proteomes" id="UP001558534">
    <property type="component" value="Unassembled WGS sequence"/>
</dbReference>
<gene>
    <name evidence="2" type="ORF">AB1300_09615</name>
</gene>
<name>A0ABV3VWV6_9BACI</name>
<dbReference type="NCBIfam" id="TIGR03570">
    <property type="entry name" value="NeuD_NnaD"/>
    <property type="match status" value="1"/>
</dbReference>
<evidence type="ECO:0000259" key="1">
    <source>
        <dbReference type="Pfam" id="PF17836"/>
    </source>
</evidence>
<dbReference type="InterPro" id="IPR011004">
    <property type="entry name" value="Trimer_LpxA-like_sf"/>
</dbReference>
<dbReference type="CDD" id="cd03360">
    <property type="entry name" value="LbH_AT_putative"/>
    <property type="match status" value="1"/>
</dbReference>
<reference evidence="2 3" key="1">
    <citation type="submission" date="2024-07" db="EMBL/GenBank/DDBJ databases">
        <title>Characterization of a bacterium isolated from hydrolysated instant sea cucumber by whole-genome sequencing and metabolomics.</title>
        <authorList>
            <person name="Luo X."/>
            <person name="Zhang Z."/>
            <person name="Zheng Z."/>
            <person name="Zhang W."/>
            <person name="Ming T."/>
            <person name="Jiao L."/>
            <person name="Su X."/>
            <person name="Kong F."/>
            <person name="Xu J."/>
        </authorList>
    </citation>
    <scope>NUCLEOTIDE SEQUENCE [LARGE SCALE GENOMIC DNA]</scope>
    <source>
        <strain evidence="2 3">XL-2024</strain>
    </source>
</reference>
<organism evidence="2 3">
    <name type="scientific">Lysinibacillus xylanilyticus</name>
    <dbReference type="NCBI Taxonomy" id="582475"/>
    <lineage>
        <taxon>Bacteria</taxon>
        <taxon>Bacillati</taxon>
        <taxon>Bacillota</taxon>
        <taxon>Bacilli</taxon>
        <taxon>Bacillales</taxon>
        <taxon>Bacillaceae</taxon>
        <taxon>Lysinibacillus</taxon>
    </lineage>
</organism>
<dbReference type="PANTHER" id="PTHR43300:SF7">
    <property type="entry name" value="UDP-N-ACETYLBACILLOSAMINE N-ACETYLTRANSFERASE"/>
    <property type="match status" value="1"/>
</dbReference>
<dbReference type="InterPro" id="IPR001451">
    <property type="entry name" value="Hexapep"/>
</dbReference>
<dbReference type="InterPro" id="IPR050179">
    <property type="entry name" value="Trans_hexapeptide_repeat"/>
</dbReference>
<evidence type="ECO:0000313" key="2">
    <source>
        <dbReference type="EMBL" id="MEX3745393.1"/>
    </source>
</evidence>
<evidence type="ECO:0000313" key="3">
    <source>
        <dbReference type="Proteomes" id="UP001558534"/>
    </source>
</evidence>
<dbReference type="Pfam" id="PF00132">
    <property type="entry name" value="Hexapep"/>
    <property type="match status" value="1"/>
</dbReference>